<dbReference type="AlphaFoldDB" id="A0A8J3CD41"/>
<comment type="caution">
    <text evidence="2">The sequence shown here is derived from an EMBL/GenBank/DDBJ whole genome shotgun (WGS) entry which is preliminary data.</text>
</comment>
<reference evidence="2" key="2">
    <citation type="submission" date="2020-09" db="EMBL/GenBank/DDBJ databases">
        <authorList>
            <person name="Sun Q."/>
            <person name="Zhou Y."/>
        </authorList>
    </citation>
    <scope>NUCLEOTIDE SEQUENCE</scope>
    <source>
        <strain evidence="2">CGMCC 4.5737</strain>
    </source>
</reference>
<evidence type="ECO:0000313" key="3">
    <source>
        <dbReference type="Proteomes" id="UP000637578"/>
    </source>
</evidence>
<accession>A0A8J3CD41</accession>
<reference evidence="2" key="1">
    <citation type="journal article" date="2014" name="Int. J. Syst. Evol. Microbiol.">
        <title>Complete genome sequence of Corynebacterium casei LMG S-19264T (=DSM 44701T), isolated from a smear-ripened cheese.</title>
        <authorList>
            <consortium name="US DOE Joint Genome Institute (JGI-PGF)"/>
            <person name="Walter F."/>
            <person name="Albersmeier A."/>
            <person name="Kalinowski J."/>
            <person name="Ruckert C."/>
        </authorList>
    </citation>
    <scope>NUCLEOTIDE SEQUENCE</scope>
    <source>
        <strain evidence="2">CGMCC 4.5737</strain>
    </source>
</reference>
<dbReference type="Proteomes" id="UP000637578">
    <property type="component" value="Unassembled WGS sequence"/>
</dbReference>
<name>A0A8J3CD41_9PSEU</name>
<evidence type="ECO:0000256" key="1">
    <source>
        <dbReference type="SAM" id="MobiDB-lite"/>
    </source>
</evidence>
<protein>
    <submittedName>
        <fullName evidence="2">Uncharacterized protein</fullName>
    </submittedName>
</protein>
<gene>
    <name evidence="2" type="ORF">GCM10012275_19380</name>
</gene>
<sequence>MSSSAYRGYRFGPARDGSDAMASEYTREKTTSQLVVWTELVQALDQLDMAWGKVREAGPQVRESLQLPGNVAVALVQAGGRAADALAGVAEVLAQQGDSGGAFEDLAAAQQQIAENWPTRK</sequence>
<dbReference type="EMBL" id="BMMK01000006">
    <property type="protein sequence ID" value="GGM48556.1"/>
    <property type="molecule type" value="Genomic_DNA"/>
</dbReference>
<proteinExistence type="predicted"/>
<keyword evidence="3" id="KW-1185">Reference proteome</keyword>
<feature type="region of interest" description="Disordered" evidence="1">
    <location>
        <begin position="1"/>
        <end position="24"/>
    </location>
</feature>
<evidence type="ECO:0000313" key="2">
    <source>
        <dbReference type="EMBL" id="GGM48556.1"/>
    </source>
</evidence>
<organism evidence="2 3">
    <name type="scientific">Longimycelium tulufanense</name>
    <dbReference type="NCBI Taxonomy" id="907463"/>
    <lineage>
        <taxon>Bacteria</taxon>
        <taxon>Bacillati</taxon>
        <taxon>Actinomycetota</taxon>
        <taxon>Actinomycetes</taxon>
        <taxon>Pseudonocardiales</taxon>
        <taxon>Pseudonocardiaceae</taxon>
        <taxon>Longimycelium</taxon>
    </lineage>
</organism>